<evidence type="ECO:0000313" key="3">
    <source>
        <dbReference type="EMBL" id="KAG8064858.1"/>
    </source>
</evidence>
<dbReference type="PANTHER" id="PTHR47591">
    <property type="entry name" value="ZINC FINGER PROTEIN ZAT2-RELATED"/>
    <property type="match status" value="1"/>
</dbReference>
<accession>A0A8J5S5Q1</accession>
<dbReference type="Proteomes" id="UP000729402">
    <property type="component" value="Unassembled WGS sequence"/>
</dbReference>
<keyword evidence="4" id="KW-1185">Reference proteome</keyword>
<gene>
    <name evidence="3" type="ORF">GUJ93_ZPchr0004g39037</name>
</gene>
<sequence length="268" mass="28756">MDHRARAYHIQMAPVAAAAVAAAAVAAVHDTEQDNPEIDLTTVVLMNPDVLQNAGLSEADDGTLPLPSYGRSLRGHGNGVPQIGVDGGERDLKCPECKKVFLSDKAMYGHLRCHPERRYKGAIRPATADNVYSDGYKKPRRVLRLEAELPVKSPVTGKRGRPASSARTGGNASVPAQRYILTEEEAAMTLVAMASGRWIGSPELAQPMQPAYSPTCSWRLCIGCQASNALCHQTMTPTPSRCTTCRKSSGLLYQIMSLAPTRGNDVGS</sequence>
<keyword evidence="1" id="KW-0863">Zinc-finger</keyword>
<dbReference type="InterPro" id="IPR013087">
    <property type="entry name" value="Znf_C2H2_type"/>
</dbReference>
<dbReference type="AlphaFoldDB" id="A0A8J5S5Q1"/>
<reference evidence="3" key="1">
    <citation type="journal article" date="2021" name="bioRxiv">
        <title>Whole Genome Assembly and Annotation of Northern Wild Rice, Zizania palustris L., Supports a Whole Genome Duplication in the Zizania Genus.</title>
        <authorList>
            <person name="Haas M."/>
            <person name="Kono T."/>
            <person name="Macchietto M."/>
            <person name="Millas R."/>
            <person name="McGilp L."/>
            <person name="Shao M."/>
            <person name="Duquette J."/>
            <person name="Hirsch C.N."/>
            <person name="Kimball J."/>
        </authorList>
    </citation>
    <scope>NUCLEOTIDE SEQUENCE</scope>
    <source>
        <tissue evidence="3">Fresh leaf tissue</tissue>
    </source>
</reference>
<dbReference type="PANTHER" id="PTHR47591:SF13">
    <property type="entry name" value="OS02G0293900 PROTEIN"/>
    <property type="match status" value="1"/>
</dbReference>
<comment type="caution">
    <text evidence="3">The sequence shown here is derived from an EMBL/GenBank/DDBJ whole genome shotgun (WGS) entry which is preliminary data.</text>
</comment>
<name>A0A8J5S5Q1_ZIZPA</name>
<protein>
    <recommendedName>
        <fullName evidence="2">C2H2-type domain-containing protein</fullName>
    </recommendedName>
</protein>
<evidence type="ECO:0000313" key="4">
    <source>
        <dbReference type="Proteomes" id="UP000729402"/>
    </source>
</evidence>
<dbReference type="PROSITE" id="PS50157">
    <property type="entry name" value="ZINC_FINGER_C2H2_2"/>
    <property type="match status" value="1"/>
</dbReference>
<feature type="domain" description="C2H2-type" evidence="2">
    <location>
        <begin position="92"/>
        <end position="119"/>
    </location>
</feature>
<dbReference type="PROSITE" id="PS00028">
    <property type="entry name" value="ZINC_FINGER_C2H2_1"/>
    <property type="match status" value="1"/>
</dbReference>
<proteinExistence type="predicted"/>
<dbReference type="OrthoDB" id="6077919at2759"/>
<dbReference type="EMBL" id="JAAALK010000285">
    <property type="protein sequence ID" value="KAG8064858.1"/>
    <property type="molecule type" value="Genomic_DNA"/>
</dbReference>
<keyword evidence="1" id="KW-0862">Zinc</keyword>
<organism evidence="3 4">
    <name type="scientific">Zizania palustris</name>
    <name type="common">Northern wild rice</name>
    <dbReference type="NCBI Taxonomy" id="103762"/>
    <lineage>
        <taxon>Eukaryota</taxon>
        <taxon>Viridiplantae</taxon>
        <taxon>Streptophyta</taxon>
        <taxon>Embryophyta</taxon>
        <taxon>Tracheophyta</taxon>
        <taxon>Spermatophyta</taxon>
        <taxon>Magnoliopsida</taxon>
        <taxon>Liliopsida</taxon>
        <taxon>Poales</taxon>
        <taxon>Poaceae</taxon>
        <taxon>BOP clade</taxon>
        <taxon>Oryzoideae</taxon>
        <taxon>Oryzeae</taxon>
        <taxon>Zizaniinae</taxon>
        <taxon>Zizania</taxon>
    </lineage>
</organism>
<dbReference type="GO" id="GO:0008270">
    <property type="term" value="F:zinc ion binding"/>
    <property type="evidence" value="ECO:0007669"/>
    <property type="project" value="UniProtKB-KW"/>
</dbReference>
<keyword evidence="1" id="KW-0479">Metal-binding</keyword>
<evidence type="ECO:0000259" key="2">
    <source>
        <dbReference type="PROSITE" id="PS50157"/>
    </source>
</evidence>
<reference evidence="3" key="2">
    <citation type="submission" date="2021-02" db="EMBL/GenBank/DDBJ databases">
        <authorList>
            <person name="Kimball J.A."/>
            <person name="Haas M.W."/>
            <person name="Macchietto M."/>
            <person name="Kono T."/>
            <person name="Duquette J."/>
            <person name="Shao M."/>
        </authorList>
    </citation>
    <scope>NUCLEOTIDE SEQUENCE</scope>
    <source>
        <tissue evidence="3">Fresh leaf tissue</tissue>
    </source>
</reference>
<evidence type="ECO:0000256" key="1">
    <source>
        <dbReference type="PROSITE-ProRule" id="PRU00042"/>
    </source>
</evidence>